<dbReference type="InterPro" id="IPR013783">
    <property type="entry name" value="Ig-like_fold"/>
</dbReference>
<keyword evidence="4" id="KW-0472">Membrane</keyword>
<evidence type="ECO:0000256" key="6">
    <source>
        <dbReference type="ARBA" id="ARBA00023180"/>
    </source>
</evidence>
<reference evidence="12" key="11">
    <citation type="journal article" date="2022" name="Dev. Cell">
        <title>Spatiotemporal mapping of gene expression landscapes and developmental trajectories during zebrafish embryogenesis.</title>
        <authorList>
            <person name="Liu C."/>
            <person name="Li R."/>
            <person name="Li Y."/>
            <person name="Lin X."/>
            <person name="Zhao K."/>
            <person name="Liu Q."/>
            <person name="Wang S."/>
            <person name="Yang X."/>
            <person name="Shi X."/>
            <person name="Ma Y."/>
            <person name="Pei C."/>
            <person name="Wang H."/>
            <person name="Bao W."/>
            <person name="Hui J."/>
            <person name="Yang T."/>
            <person name="Xu Z."/>
            <person name="Lai T."/>
            <person name="Berberoglu M.A."/>
            <person name="Sahu S.K."/>
            <person name="Esteban M.A."/>
            <person name="Ma K."/>
            <person name="Fan G."/>
            <person name="Li Y."/>
            <person name="Liu S."/>
            <person name="Chen A."/>
            <person name="Xu X."/>
            <person name="Dong Z."/>
            <person name="Liu L."/>
        </authorList>
    </citation>
    <scope>NUCLEOTIDE SEQUENCE</scope>
    <source>
        <strain evidence="12">Tuebingen</strain>
    </source>
</reference>
<dbReference type="GO" id="GO:0005178">
    <property type="term" value="F:integrin binding"/>
    <property type="evidence" value="ECO:0007669"/>
    <property type="project" value="InterPro"/>
</dbReference>
<dbReference type="GO" id="GO:0005886">
    <property type="term" value="C:plasma membrane"/>
    <property type="evidence" value="ECO:0007669"/>
    <property type="project" value="UniProtKB-SubCell"/>
</dbReference>
<dbReference type="eggNOG" id="ENOG502S86A">
    <property type="taxonomic scope" value="Eukaryota"/>
</dbReference>
<evidence type="ECO:0000256" key="2">
    <source>
        <dbReference type="ARBA" id="ARBA00022475"/>
    </source>
</evidence>
<evidence type="ECO:0000256" key="5">
    <source>
        <dbReference type="ARBA" id="ARBA00023157"/>
    </source>
</evidence>
<dbReference type="PANTHER" id="PTHR19226">
    <property type="entry name" value="THY-1 MEMBRANE GLYCOPROTEIN"/>
    <property type="match status" value="1"/>
</dbReference>
<evidence type="ECO:0000256" key="8">
    <source>
        <dbReference type="ARBA" id="ARBA00023319"/>
    </source>
</evidence>
<feature type="signal peptide" evidence="9">
    <location>
        <begin position="1"/>
        <end position="17"/>
    </location>
</feature>
<reference evidence="12" key="12">
    <citation type="journal article" date="2023" name="Sci. Rep.">
        <title>Loss of Kruppel-like factor 9 deregulates both physiological gene expression and development.</title>
        <authorList>
            <person name="Drepanos L."/>
            <person name="Gans I.M."/>
            <person name="Grendler J."/>
            <person name="Guitar S."/>
            <person name="Fuqua J.H."/>
            <person name="Maki N.J."/>
            <person name="Tilden A.R."/>
            <person name="Graber J.H."/>
            <person name="Coffman J.A."/>
        </authorList>
    </citation>
    <scope>NUCLEOTIDE SEQUENCE</scope>
    <source>
        <strain evidence="12">Tuebingen</strain>
    </source>
</reference>
<dbReference type="Proteomes" id="UP000000437">
    <property type="component" value="Chromosome 5"/>
</dbReference>
<name>A2BFD8_DANRE</name>
<dbReference type="Bgee" id="ENSDARG00000035018">
    <property type="expression patterns" value="Expressed in mature ovarian follicle and 22 other cell types or tissues"/>
</dbReference>
<dbReference type="AlphaFoldDB" id="A2BFD8"/>
<evidence type="ECO:0000256" key="1">
    <source>
        <dbReference type="ARBA" id="ARBA00004236"/>
    </source>
</evidence>
<reference evidence="12" key="1">
    <citation type="journal article" date="2003" name="Mol. Cell. Neurosci.">
        <title>Identification of teleost Thy-1 and association with the microdomain/lipid raft reggie proteins in regenerating CNS axons.</title>
        <authorList>
            <person name="Deininger S.O."/>
            <person name="Rajendran L."/>
            <person name="Lottspeich F."/>
            <person name="Przybylski M."/>
            <person name="Illges H."/>
            <person name="Stuermer C.A."/>
            <person name="Reuter A."/>
        </authorList>
    </citation>
    <scope>NUCLEOTIDE SEQUENCE</scope>
    <source>
        <strain evidence="12">Tuebingen</strain>
    </source>
</reference>
<dbReference type="GO" id="GO:0004523">
    <property type="term" value="F:RNA-DNA hybrid ribonuclease activity"/>
    <property type="evidence" value="ECO:0007669"/>
    <property type="project" value="UniProtKB-EC"/>
</dbReference>
<dbReference type="InterPro" id="IPR033292">
    <property type="entry name" value="THY1"/>
</dbReference>
<sequence>MFYTAFATLFLLGVVTAQTSLRITSCLTKDQNLQMSCTFTPAPDTKLSKTCYYMTDNKLIGSTNSSSTPDSTFRNRANVTITDNKCDLYLKGLPDSKPANYTCFIRQTAAPVSIIQTVDKSKLQTCSAWSVLQHSGVAFLLAFLTFPLLSELL</sequence>
<keyword evidence="8" id="KW-0393">Immunoglobulin domain</keyword>
<dbReference type="AGR" id="ZFIN:ZDB-GENE-030131-8561"/>
<keyword evidence="6" id="KW-0325">Glycoprotein</keyword>
<reference evidence="12" key="9">
    <citation type="journal article" date="2019" name="Dev. Cell">
        <title>An Ectoderm-Derived Myeloid-like Cell Population Functions as Antigen Transporters for Langerhans Cells in Zebrafish Epidermis.</title>
        <authorList>
            <person name="Lin X."/>
            <person name="Zhou Q."/>
            <person name="Zhao C."/>
            <person name="Lin G."/>
            <person name="Xu J."/>
            <person name="Wen Z."/>
        </authorList>
    </citation>
    <scope>NUCLEOTIDE SEQUENCE</scope>
    <source>
        <strain evidence="12">Tuebingen</strain>
    </source>
</reference>
<comment type="subcellular location">
    <subcellularLocation>
        <location evidence="1">Cell membrane</location>
    </subcellularLocation>
</comment>
<dbReference type="STRING" id="7955.ENSDARP00000045409"/>
<feature type="chain" id="PRO_5035035563" evidence="9 12">
    <location>
        <begin position="18"/>
        <end position="153"/>
    </location>
</feature>
<dbReference type="PaxDb" id="7955-ENSDARP00000045409"/>
<evidence type="ECO:0007829" key="14">
    <source>
        <dbReference type="PeptideAtlas" id="A2BFD8"/>
    </source>
</evidence>
<dbReference type="KEGG" id="dre:336617"/>
<reference evidence="12" key="10">
    <citation type="journal article" date="2019" name="Tissue Cell">
        <title>Immunophenotypic characterization, multi-lineage differentiation and aging of zebrafish heart and liver tissue-derived mesenchymal stem cells as a novel approach in stem cell-based therapy.</title>
        <authorList>
            <person name="Fathi E."/>
            <person name="Farahzadi R."/>
            <person name="Sheikhzadeh N."/>
        </authorList>
    </citation>
    <scope>NUCLEOTIDE SEQUENCE</scope>
    <source>
        <strain evidence="12">Tuebingen</strain>
    </source>
</reference>
<reference evidence="12" key="4">
    <citation type="journal article" date="2007" name="Biochem. Biophys. Res. Commun.">
        <title>Identification of zygotic genes expressed at the midblastula transition in zebrafish.</title>
        <authorList>
            <person name="O'Boyle S."/>
            <person name="Bree R.T."/>
            <person name="McLoughlin S."/>
            <person name="Grealy M."/>
            <person name="Byrnes L."/>
        </authorList>
    </citation>
    <scope>NUCLEOTIDE SEQUENCE</scope>
    <source>
        <strain evidence="12">Tuebingen</strain>
    </source>
</reference>
<reference evidence="10" key="7">
    <citation type="submission" date="2013-08" db="UniProtKB">
        <authorList>
            <consortium name="Ensembl"/>
        </authorList>
    </citation>
    <scope>IDENTIFICATION</scope>
    <source>
        <strain evidence="10">Tuebingen</strain>
    </source>
</reference>
<reference evidence="12" key="2">
    <citation type="journal article" date="2004" name="Zebrafish">
        <title>Evolutionary analysis and expression of teleost Thy-1.</title>
        <authorList>
            <person name="Reuter A."/>
            <person name="Malaga-Trillo E."/>
            <person name="Binkle U."/>
            <person name="Rivera-Milla E."/>
            <person name="Beltre R."/>
            <person name="Zhou Y."/>
            <person name="Bastmeyer M."/>
            <person name="Stuermer C.A."/>
        </authorList>
    </citation>
    <scope>NUCLEOTIDE SEQUENCE</scope>
    <source>
        <strain evidence="12">Tuebingen</strain>
    </source>
</reference>
<dbReference type="Gene3D" id="2.60.40.10">
    <property type="entry name" value="Immunoglobulins"/>
    <property type="match status" value="1"/>
</dbReference>
<dbReference type="PANTHER" id="PTHR19226:SF2">
    <property type="entry name" value="THY-1 MEMBRANE GLYCOPROTEIN"/>
    <property type="match status" value="1"/>
</dbReference>
<dbReference type="HOGENOM" id="CLU_1677315_0_0_1"/>
<dbReference type="EMBL" id="BX276128">
    <property type="status" value="NOT_ANNOTATED_CDS"/>
    <property type="molecule type" value="Genomic_DNA"/>
</dbReference>
<dbReference type="OrthoDB" id="6761011at2759"/>
<dbReference type="Ensembl" id="ENSDART00000045410.7">
    <property type="protein sequence ID" value="ENSDARP00000045409.6"/>
    <property type="gene ID" value="ENSDARG00000035018.8"/>
</dbReference>
<reference evidence="12" key="13">
    <citation type="submission" date="2025-04" db="UniProtKB">
        <authorList>
            <consortium name="RefSeq"/>
        </authorList>
    </citation>
    <scope>IDENTIFICATION</scope>
    <source>
        <strain evidence="12">Tuebingen</strain>
    </source>
</reference>
<evidence type="ECO:0000256" key="4">
    <source>
        <dbReference type="ARBA" id="ARBA00023136"/>
    </source>
</evidence>
<dbReference type="CTD" id="7070"/>
<dbReference type="ZFIN" id="ZDB-GENE-030131-8561">
    <property type="gene designation" value="thy1"/>
</dbReference>
<dbReference type="GeneID" id="336617"/>
<gene>
    <name evidence="10 12 13" type="primary">thy1</name>
    <name evidence="12" type="synonym">wu:fb15c03</name>
    <name evidence="12" type="synonym">wu:fb18g05</name>
    <name evidence="12" type="synonym">zgc:123140</name>
</gene>
<keyword evidence="11" id="KW-1185">Reference proteome</keyword>
<dbReference type="InterPro" id="IPR036179">
    <property type="entry name" value="Ig-like_dom_sf"/>
</dbReference>
<evidence type="ECO:0000256" key="9">
    <source>
        <dbReference type="SAM" id="SignalP"/>
    </source>
</evidence>
<reference evidence="12" key="5">
    <citation type="journal article" date="2007" name="EMBO J.">
        <title>The TATA-binding protein regulates maternal mRNA degradation and differential zygotic transcription in zebrafish.</title>
        <authorList>
            <person name="Ferg M."/>
            <person name="Sanges R."/>
            <person name="Gehrig J."/>
            <person name="Kiss J."/>
            <person name="Bauer M."/>
            <person name="Lovas A."/>
            <person name="Szabo M."/>
            <person name="Yang L."/>
            <person name="Straehle U."/>
            <person name="Pankratz M.J."/>
            <person name="Olasz F."/>
            <person name="Stupka E."/>
            <person name="Muller F."/>
        </authorList>
    </citation>
    <scope>NUCLEOTIDE SEQUENCE</scope>
    <source>
        <strain evidence="12">Tuebingen</strain>
    </source>
</reference>
<keyword evidence="7" id="KW-0449">Lipoprotein</keyword>
<organism evidence="10">
    <name type="scientific">Danio rerio</name>
    <name type="common">Zebrafish</name>
    <name type="synonym">Brachydanio rerio</name>
    <dbReference type="NCBI Taxonomy" id="7955"/>
    <lineage>
        <taxon>Eukaryota</taxon>
        <taxon>Metazoa</taxon>
        <taxon>Chordata</taxon>
        <taxon>Craniata</taxon>
        <taxon>Vertebrata</taxon>
        <taxon>Euteleostomi</taxon>
        <taxon>Actinopterygii</taxon>
        <taxon>Neopterygii</taxon>
        <taxon>Teleostei</taxon>
        <taxon>Ostariophysi</taxon>
        <taxon>Cypriniformes</taxon>
        <taxon>Danionidae</taxon>
        <taxon>Danioninae</taxon>
        <taxon>Danio</taxon>
    </lineage>
</organism>
<evidence type="ECO:0000313" key="13">
    <source>
        <dbReference type="ZFIN" id="ZDB-GENE-030131-8561"/>
    </source>
</evidence>
<protein>
    <submittedName>
        <fullName evidence="10">Thy-1 cell surface antigen</fullName>
    </submittedName>
    <submittedName>
        <fullName evidence="12">Thy-1 membrane glycoprotein precursor</fullName>
        <ecNumber evidence="12">3.1.26.4</ecNumber>
    </submittedName>
</protein>
<accession>A2BFD8</accession>
<evidence type="ECO:0000256" key="3">
    <source>
        <dbReference type="ARBA" id="ARBA00022729"/>
    </source>
</evidence>
<keyword evidence="2" id="KW-1003">Cell membrane</keyword>
<accession>A0A8M1P731</accession>
<evidence type="ECO:0000313" key="10">
    <source>
        <dbReference type="Ensembl" id="ENSDARP00000045409"/>
    </source>
</evidence>
<reference evidence="12" key="8">
    <citation type="journal article" date="2017" name="Nat. Commun.">
        <title>Evolution of complexity in the zebrafish synapse proteome.</title>
        <authorList>
            <person name="Bayes A."/>
            <person name="Collins M.O."/>
            <person name="Reig-Viader R."/>
            <person name="Gou G."/>
            <person name="Goulding D."/>
            <person name="Izquierdo A."/>
            <person name="Choudhary J.S."/>
            <person name="Emes R.D."/>
            <person name="Grant S.G."/>
        </authorList>
    </citation>
    <scope>NUCLEOTIDE SEQUENCE</scope>
    <source>
        <strain evidence="12">Tuebingen</strain>
    </source>
</reference>
<dbReference type="RefSeq" id="NP_001300699.1">
    <property type="nucleotide sequence ID" value="NM_001313770.1"/>
</dbReference>
<dbReference type="SUPFAM" id="SSF48726">
    <property type="entry name" value="Immunoglobulin"/>
    <property type="match status" value="1"/>
</dbReference>
<reference evidence="12" key="3">
    <citation type="journal article" date="2006" name="Genome Biol.">
        <title>Zebrafish promoter microarrays identify actively transcribed embryonic genes.</title>
        <authorList>
            <person name="Wardle F.C."/>
            <person name="Odom D.T."/>
            <person name="Bell G.W."/>
            <person name="Yuan B."/>
            <person name="Danford T.W."/>
            <person name="Wiellette E.L."/>
            <person name="Herbolsheimer E."/>
            <person name="Sive H.L."/>
            <person name="Young R.A."/>
            <person name="Smith J.C."/>
        </authorList>
    </citation>
    <scope>NUCLEOTIDE SEQUENCE</scope>
    <source>
        <strain evidence="12">Tuebingen</strain>
    </source>
</reference>
<evidence type="ECO:0000313" key="12">
    <source>
        <dbReference type="RefSeq" id="NP_001300699.1"/>
    </source>
</evidence>
<keyword evidence="3 9" id="KW-0732">Signal</keyword>
<dbReference type="GO" id="GO:0007155">
    <property type="term" value="P:cell adhesion"/>
    <property type="evidence" value="ECO:0007669"/>
    <property type="project" value="InterPro"/>
</dbReference>
<evidence type="ECO:0000313" key="11">
    <source>
        <dbReference type="Proteomes" id="UP000000437"/>
    </source>
</evidence>
<reference evidence="10 11" key="6">
    <citation type="journal article" date="2013" name="Nature">
        <title>The zebrafish reference genome sequence and its relationship to the human genome.</title>
        <authorList>
            <consortium name="Genome Reference Consortium Zebrafish"/>
            <person name="Howe K."/>
            <person name="Clark M.D."/>
            <person name="Torroja C.F."/>
            <person name="Torrance J."/>
            <person name="Berthelot C."/>
            <person name="Muffato M."/>
            <person name="Collins J.E."/>
            <person name="Humphray S."/>
            <person name="McLaren K."/>
            <person name="Matthews L."/>
            <person name="McLaren S."/>
            <person name="Sealy I."/>
            <person name="Caccamo M."/>
            <person name="Churcher C."/>
            <person name="Scott C."/>
            <person name="Barrett J.C."/>
            <person name="Koch R."/>
            <person name="Rauch G.J."/>
            <person name="White S."/>
            <person name="Chow W."/>
            <person name="Kilian B."/>
            <person name="Quintais L.T."/>
            <person name="Guerra-Assuncao J.A."/>
            <person name="Zhou Y."/>
            <person name="Gu Y."/>
            <person name="Yen J."/>
            <person name="Vogel J.H."/>
            <person name="Eyre T."/>
            <person name="Redmond S."/>
            <person name="Banerjee R."/>
            <person name="Chi J."/>
            <person name="Fu B."/>
            <person name="Langley E."/>
            <person name="Maguire S.F."/>
            <person name="Laird G.K."/>
            <person name="Lloyd D."/>
            <person name="Kenyon E."/>
            <person name="Donaldson S."/>
            <person name="Sehra H."/>
            <person name="Almeida-King J."/>
            <person name="Loveland J."/>
            <person name="Trevanion S."/>
            <person name="Jones M."/>
            <person name="Quail M."/>
            <person name="Willey D."/>
            <person name="Hunt A."/>
            <person name="Burton J."/>
            <person name="Sims S."/>
            <person name="McLay K."/>
            <person name="Plumb B."/>
            <person name="Davis J."/>
            <person name="Clee C."/>
            <person name="Oliver K."/>
            <person name="Clark R."/>
            <person name="Riddle C."/>
            <person name="Elliot D."/>
            <person name="Eliott D."/>
            <person name="Threadgold G."/>
            <person name="Harden G."/>
            <person name="Ware D."/>
            <person name="Begum S."/>
            <person name="Mortimore B."/>
            <person name="Mortimer B."/>
            <person name="Kerry G."/>
            <person name="Heath P."/>
            <person name="Phillimore B."/>
            <person name="Tracey A."/>
            <person name="Corby N."/>
            <person name="Dunn M."/>
            <person name="Johnson C."/>
            <person name="Wood J."/>
            <person name="Clark S."/>
            <person name="Pelan S."/>
            <person name="Griffiths G."/>
            <person name="Smith M."/>
            <person name="Glithero R."/>
            <person name="Howden P."/>
            <person name="Barker N."/>
            <person name="Lloyd C."/>
            <person name="Stevens C."/>
            <person name="Harley J."/>
            <person name="Holt K."/>
            <person name="Panagiotidis G."/>
            <person name="Lovell J."/>
            <person name="Beasley H."/>
            <person name="Henderson C."/>
            <person name="Gordon D."/>
            <person name="Auger K."/>
            <person name="Wright D."/>
            <person name="Collins J."/>
            <person name="Raisen C."/>
            <person name="Dyer L."/>
            <person name="Leung K."/>
            <person name="Robertson L."/>
            <person name="Ambridge K."/>
            <person name="Leongamornlert D."/>
            <person name="McGuire S."/>
            <person name="Gilderthorp R."/>
            <person name="Griffiths C."/>
            <person name="Manthravadi D."/>
            <person name="Nichol S."/>
            <person name="Barker G."/>
            <person name="Whitehead S."/>
            <person name="Kay M."/>
            <person name="Brown J."/>
            <person name="Murnane C."/>
            <person name="Gray E."/>
            <person name="Humphries M."/>
            <person name="Sycamore N."/>
            <person name="Barker D."/>
            <person name="Saunders D."/>
            <person name="Wallis J."/>
            <person name="Babbage A."/>
            <person name="Hammond S."/>
            <person name="Mashreghi-Mohammadi M."/>
            <person name="Barr L."/>
            <person name="Martin S."/>
            <person name="Wray P."/>
            <person name="Ellington A."/>
            <person name="Matthews N."/>
            <person name="Ellwood M."/>
            <person name="Woodmansey R."/>
            <person name="Clark G."/>
            <person name="Cooper J."/>
            <person name="Cooper J."/>
            <person name="Tromans A."/>
            <person name="Grafham D."/>
            <person name="Skuce C."/>
            <person name="Pandian R."/>
            <person name="Andrews R."/>
            <person name="Harrison E."/>
            <person name="Kimberley A."/>
            <person name="Garnett J."/>
            <person name="Fosker N."/>
            <person name="Hall R."/>
            <person name="Garner P."/>
            <person name="Kelly D."/>
            <person name="Bird C."/>
            <person name="Palmer S."/>
            <person name="Gehring I."/>
            <person name="Berger A."/>
            <person name="Dooley C.M."/>
            <person name="Ersan-Urun Z."/>
            <person name="Eser C."/>
            <person name="Geiger H."/>
            <person name="Geisler M."/>
            <person name="Karotki L."/>
            <person name="Kirn A."/>
            <person name="Konantz J."/>
            <person name="Konantz M."/>
            <person name="Oberlander M."/>
            <person name="Rudolph-Geiger S."/>
            <person name="Teucke M."/>
            <person name="Lanz C."/>
            <person name="Raddatz G."/>
            <person name="Osoegawa K."/>
            <person name="Zhu B."/>
            <person name="Rapp A."/>
            <person name="Widaa S."/>
            <person name="Langford C."/>
            <person name="Yang F."/>
            <person name="Schuster S.C."/>
            <person name="Carter N.P."/>
            <person name="Harrow J."/>
            <person name="Ning Z."/>
            <person name="Herrero J."/>
            <person name="Searle S.M."/>
            <person name="Enright A."/>
            <person name="Geisler R."/>
            <person name="Plasterk R.H."/>
            <person name="Lee C."/>
            <person name="Westerfield M."/>
            <person name="de Jong P.J."/>
            <person name="Zon L.I."/>
            <person name="Postlethwait J.H."/>
            <person name="Nusslein-Volhard C."/>
            <person name="Hubbard T.J."/>
            <person name="Roest Crollius H."/>
            <person name="Rogers J."/>
            <person name="Stemple D.L."/>
        </authorList>
    </citation>
    <scope>NUCLEOTIDE SEQUENCE [LARGE SCALE GENOMIC DNA]</scope>
    <source>
        <strain evidence="10">Tuebingen</strain>
    </source>
</reference>
<dbReference type="OMA" id="VIGNWSI"/>
<dbReference type="GeneTree" id="ENSGT00390000012352"/>
<proteinExistence type="evidence at protein level"/>
<dbReference type="EC" id="3.1.26.4" evidence="12"/>
<keyword evidence="5" id="KW-1015">Disulfide bond</keyword>
<evidence type="ECO:0000256" key="7">
    <source>
        <dbReference type="ARBA" id="ARBA00023288"/>
    </source>
</evidence>
<keyword evidence="14" id="KW-1267">Proteomics identification</keyword>
<dbReference type="GO" id="GO:0030334">
    <property type="term" value="P:regulation of cell migration"/>
    <property type="evidence" value="ECO:0007669"/>
    <property type="project" value="InterPro"/>
</dbReference>